<evidence type="ECO:0000256" key="4">
    <source>
        <dbReference type="ARBA" id="ARBA00023172"/>
    </source>
</evidence>
<protein>
    <submittedName>
        <fullName evidence="8">Tyrosine-type recombinase/integrase</fullName>
    </submittedName>
</protein>
<dbReference type="InterPro" id="IPR013762">
    <property type="entry name" value="Integrase-like_cat_sf"/>
</dbReference>
<dbReference type="InterPro" id="IPR011010">
    <property type="entry name" value="DNA_brk_join_enz"/>
</dbReference>
<feature type="domain" description="Tyr recombinase" evidence="6">
    <location>
        <begin position="114"/>
        <end position="274"/>
    </location>
</feature>
<dbReference type="InterPro" id="IPR044068">
    <property type="entry name" value="CB"/>
</dbReference>
<dbReference type="Pfam" id="PF00589">
    <property type="entry name" value="Phage_integrase"/>
    <property type="match status" value="1"/>
</dbReference>
<dbReference type="Proteomes" id="UP001593833">
    <property type="component" value="Unassembled WGS sequence"/>
</dbReference>
<comment type="caution">
    <text evidence="8">The sequence shown here is derived from an EMBL/GenBank/DDBJ whole genome shotgun (WGS) entry which is preliminary data.</text>
</comment>
<evidence type="ECO:0000256" key="3">
    <source>
        <dbReference type="ARBA" id="ARBA00023125"/>
    </source>
</evidence>
<organism evidence="8 9">
    <name type="scientific">Eiseniibacteriota bacterium</name>
    <dbReference type="NCBI Taxonomy" id="2212470"/>
    <lineage>
        <taxon>Bacteria</taxon>
        <taxon>Candidatus Eiseniibacteriota</taxon>
    </lineage>
</organism>
<evidence type="ECO:0000313" key="9">
    <source>
        <dbReference type="Proteomes" id="UP001593833"/>
    </source>
</evidence>
<keyword evidence="2" id="KW-0229">DNA integration</keyword>
<dbReference type="InterPro" id="IPR050090">
    <property type="entry name" value="Tyrosine_recombinase_XerCD"/>
</dbReference>
<dbReference type="PANTHER" id="PTHR30349:SF64">
    <property type="entry name" value="PROPHAGE INTEGRASE INTD-RELATED"/>
    <property type="match status" value="1"/>
</dbReference>
<sequence>MDRNLPSVRLHVKDAAERWLELYVRVHRNEKGYRLAVQRVRDFLVVMLGYKDLSRVTPDDLRRYRVWLEKRGLKPATVSHILSDARCFFGWAVDSGYLDRSPVPRRLLPRIQEQPPSRLTDDEVNRLLSILIGNLLWTVRFGLETGLRWSEMCRARVEDVNWKTGDLEVRHKTKSGKNRIVPLPHDILSDLKFRLGQIIPYEAGSNSSVTRDIRRESGISDFRLHRLRHTFACRFIEGDGNLAALQQILGHASIETTQRYAKLSDDVVRREAHKVHSRAASSLASNEQPEAVSYYAPVAQVDRATVS</sequence>
<evidence type="ECO:0000256" key="1">
    <source>
        <dbReference type="ARBA" id="ARBA00008857"/>
    </source>
</evidence>
<comment type="similarity">
    <text evidence="1">Belongs to the 'phage' integrase family.</text>
</comment>
<dbReference type="EMBL" id="JBHPKH010000175">
    <property type="protein sequence ID" value="MFC1573467.1"/>
    <property type="molecule type" value="Genomic_DNA"/>
</dbReference>
<dbReference type="Gene3D" id="1.10.443.10">
    <property type="entry name" value="Intergrase catalytic core"/>
    <property type="match status" value="2"/>
</dbReference>
<evidence type="ECO:0000259" key="6">
    <source>
        <dbReference type="PROSITE" id="PS51898"/>
    </source>
</evidence>
<dbReference type="Gene3D" id="1.10.150.130">
    <property type="match status" value="1"/>
</dbReference>
<keyword evidence="9" id="KW-1185">Reference proteome</keyword>
<dbReference type="SUPFAM" id="SSF56349">
    <property type="entry name" value="DNA breaking-rejoining enzymes"/>
    <property type="match status" value="1"/>
</dbReference>
<proteinExistence type="inferred from homology"/>
<dbReference type="InterPro" id="IPR010998">
    <property type="entry name" value="Integrase_recombinase_N"/>
</dbReference>
<accession>A0ABV6YMA3</accession>
<keyword evidence="3 5" id="KW-0238">DNA-binding</keyword>
<dbReference type="InterPro" id="IPR004107">
    <property type="entry name" value="Integrase_SAM-like_N"/>
</dbReference>
<evidence type="ECO:0000256" key="5">
    <source>
        <dbReference type="PROSITE-ProRule" id="PRU01248"/>
    </source>
</evidence>
<dbReference type="Pfam" id="PF02899">
    <property type="entry name" value="Phage_int_SAM_1"/>
    <property type="match status" value="1"/>
</dbReference>
<keyword evidence="4" id="KW-0233">DNA recombination</keyword>
<dbReference type="CDD" id="cd00796">
    <property type="entry name" value="INT_Rci_Hp1_C"/>
    <property type="match status" value="1"/>
</dbReference>
<name>A0ABV6YMA3_UNCEI</name>
<gene>
    <name evidence="8" type="ORF">ACFL6M_07720</name>
</gene>
<dbReference type="PROSITE" id="PS51898">
    <property type="entry name" value="TYR_RECOMBINASE"/>
    <property type="match status" value="1"/>
</dbReference>
<dbReference type="InterPro" id="IPR002104">
    <property type="entry name" value="Integrase_catalytic"/>
</dbReference>
<reference evidence="8 9" key="1">
    <citation type="submission" date="2024-09" db="EMBL/GenBank/DDBJ databases">
        <authorList>
            <person name="D'Angelo T."/>
        </authorList>
    </citation>
    <scope>NUCLEOTIDE SEQUENCE [LARGE SCALE GENOMIC DNA]</scope>
    <source>
        <strain evidence="8">SAG AM-320-E07</strain>
    </source>
</reference>
<evidence type="ECO:0000313" key="8">
    <source>
        <dbReference type="EMBL" id="MFC1573467.1"/>
    </source>
</evidence>
<feature type="domain" description="Core-binding (CB)" evidence="7">
    <location>
        <begin position="10"/>
        <end position="93"/>
    </location>
</feature>
<evidence type="ECO:0000256" key="2">
    <source>
        <dbReference type="ARBA" id="ARBA00022908"/>
    </source>
</evidence>
<evidence type="ECO:0000259" key="7">
    <source>
        <dbReference type="PROSITE" id="PS51900"/>
    </source>
</evidence>
<dbReference type="PROSITE" id="PS51900">
    <property type="entry name" value="CB"/>
    <property type="match status" value="1"/>
</dbReference>
<dbReference type="PANTHER" id="PTHR30349">
    <property type="entry name" value="PHAGE INTEGRASE-RELATED"/>
    <property type="match status" value="1"/>
</dbReference>